<evidence type="ECO:0000313" key="5">
    <source>
        <dbReference type="Proteomes" id="UP001621418"/>
    </source>
</evidence>
<keyword evidence="2" id="KW-0472">Membrane</keyword>
<evidence type="ECO:0000313" key="4">
    <source>
        <dbReference type="EMBL" id="WTY34929.1"/>
    </source>
</evidence>
<feature type="transmembrane region" description="Helical" evidence="2">
    <location>
        <begin position="71"/>
        <end position="94"/>
    </location>
</feature>
<feature type="compositionally biased region" description="Pro residues" evidence="1">
    <location>
        <begin position="44"/>
        <end position="54"/>
    </location>
</feature>
<keyword evidence="2" id="KW-0812">Transmembrane</keyword>
<evidence type="ECO:0000259" key="3">
    <source>
        <dbReference type="Pfam" id="PF26527"/>
    </source>
</evidence>
<feature type="region of interest" description="Disordered" evidence="1">
    <location>
        <begin position="1"/>
        <end position="58"/>
    </location>
</feature>
<keyword evidence="5" id="KW-1185">Reference proteome</keyword>
<accession>A0ABZ1N4M9</accession>
<feature type="compositionally biased region" description="Basic and acidic residues" evidence="1">
    <location>
        <begin position="1"/>
        <end position="10"/>
    </location>
</feature>
<dbReference type="Proteomes" id="UP001621418">
    <property type="component" value="Chromosome"/>
</dbReference>
<proteinExistence type="predicted"/>
<dbReference type="Pfam" id="PF26527">
    <property type="entry name" value="DUF8176"/>
    <property type="match status" value="1"/>
</dbReference>
<dbReference type="RefSeq" id="WP_405147282.1">
    <property type="nucleotide sequence ID" value="NZ_CP109527.1"/>
</dbReference>
<reference evidence="4 5" key="1">
    <citation type="submission" date="2022-10" db="EMBL/GenBank/DDBJ databases">
        <title>The complete genomes of actinobacterial strains from the NBC collection.</title>
        <authorList>
            <person name="Joergensen T.S."/>
            <person name="Alvarez Arevalo M."/>
            <person name="Sterndorff E.B."/>
            <person name="Faurdal D."/>
            <person name="Vuksanovic O."/>
            <person name="Mourched A.-S."/>
            <person name="Charusanti P."/>
            <person name="Shaw S."/>
            <person name="Blin K."/>
            <person name="Weber T."/>
        </authorList>
    </citation>
    <scope>NUCLEOTIDE SEQUENCE [LARGE SCALE GENOMIC DNA]</scope>
    <source>
        <strain evidence="4 5">NBC_01413</strain>
    </source>
</reference>
<keyword evidence="2" id="KW-1133">Transmembrane helix</keyword>
<gene>
    <name evidence="4" type="ORF">OG308_27005</name>
</gene>
<organism evidence="4 5">
    <name type="scientific">Nocardia salmonicida</name>
    <dbReference type="NCBI Taxonomy" id="53431"/>
    <lineage>
        <taxon>Bacteria</taxon>
        <taxon>Bacillati</taxon>
        <taxon>Actinomycetota</taxon>
        <taxon>Actinomycetes</taxon>
        <taxon>Mycobacteriales</taxon>
        <taxon>Nocardiaceae</taxon>
        <taxon>Nocardia</taxon>
    </lineage>
</organism>
<dbReference type="EMBL" id="CP109527">
    <property type="protein sequence ID" value="WTY34929.1"/>
    <property type="molecule type" value="Genomic_DNA"/>
</dbReference>
<dbReference type="InterPro" id="IPR058489">
    <property type="entry name" value="DUF8176"/>
</dbReference>
<evidence type="ECO:0000256" key="1">
    <source>
        <dbReference type="SAM" id="MobiDB-lite"/>
    </source>
</evidence>
<sequence>MASTGPREDGSSGLPFGPPLDVLGPDPAAIVPGYAPTSWRPADPEPMIPPPPPQFQAHKRIEPQNTGRSRIGFVVLGSVATIVVGVAALTYVVAGRDSEPEEAVLIAATSPPTTRKTAGPLPCADEQRGSLTIGRGPGDHNTGPGAILGFEYSFYSDRDGEKARSFVAPDADTVGSAPSIQRGIDEHVPRGTTYCAQINQIGPDNYELDLTERRPGGTSAEDLLYTQLITTAVRDGRTMITAIAVRGQ</sequence>
<name>A0ABZ1N4M9_9NOCA</name>
<evidence type="ECO:0000256" key="2">
    <source>
        <dbReference type="SAM" id="Phobius"/>
    </source>
</evidence>
<feature type="domain" description="DUF8176" evidence="3">
    <location>
        <begin position="122"/>
        <end position="244"/>
    </location>
</feature>
<protein>
    <recommendedName>
        <fullName evidence="3">DUF8176 domain-containing protein</fullName>
    </recommendedName>
</protein>